<dbReference type="eggNOG" id="COG1846">
    <property type="taxonomic scope" value="Bacteria"/>
</dbReference>
<dbReference type="Proteomes" id="UP000002007">
    <property type="component" value="Chromosome"/>
</dbReference>
<accession>A9WR10</accession>
<organism evidence="1 2">
    <name type="scientific">Renibacterium salmoninarum (strain ATCC 33209 / DSM 20767 / JCM 11484 / NBRC 15589 / NCIMB 2235)</name>
    <dbReference type="NCBI Taxonomy" id="288705"/>
    <lineage>
        <taxon>Bacteria</taxon>
        <taxon>Bacillati</taxon>
        <taxon>Actinomycetota</taxon>
        <taxon>Actinomycetes</taxon>
        <taxon>Micrococcales</taxon>
        <taxon>Micrococcaceae</taxon>
        <taxon>Renibacterium</taxon>
    </lineage>
</organism>
<dbReference type="STRING" id="288705.RSal33209_0637"/>
<dbReference type="EMBL" id="CP000910">
    <property type="protein sequence ID" value="ABY22384.1"/>
    <property type="molecule type" value="Genomic_DNA"/>
</dbReference>
<reference evidence="2" key="1">
    <citation type="journal article" date="2008" name="J. Bacteriol.">
        <title>Genome sequence of the fish pathogen Renibacterium salmoninarum suggests reductive evolution away from an environmental Arthrobacter ancestor.</title>
        <authorList>
            <person name="Wiens G.D."/>
            <person name="Rockey D.D."/>
            <person name="Wu Z."/>
            <person name="Chang J."/>
            <person name="Levy R."/>
            <person name="Crane S."/>
            <person name="Chen D.S."/>
            <person name="Capri G.R."/>
            <person name="Burnett J.R."/>
            <person name="Sudheesh P.S."/>
            <person name="Schipma M.J."/>
            <person name="Burd H."/>
            <person name="Bhattacharyya A."/>
            <person name="Rhodes L.D."/>
            <person name="Kaul R."/>
            <person name="Strom M.S."/>
        </authorList>
    </citation>
    <scope>NUCLEOTIDE SEQUENCE [LARGE SCALE GENOMIC DNA]</scope>
    <source>
        <strain evidence="2">ATCC 33209 / DSM 20767 / JCM 11484 / NBRC 15589 / NCIMB 2235</strain>
    </source>
</reference>
<dbReference type="RefSeq" id="WP_012244084.1">
    <property type="nucleotide sequence ID" value="NC_010168.1"/>
</dbReference>
<evidence type="ECO:0000313" key="1">
    <source>
        <dbReference type="EMBL" id="ABY22384.1"/>
    </source>
</evidence>
<protein>
    <recommendedName>
        <fullName evidence="3">MarR family transcriptional regulator</fullName>
    </recommendedName>
</protein>
<gene>
    <name evidence="1" type="ordered locus">RSal33209_0637</name>
</gene>
<keyword evidence="2" id="KW-1185">Reference proteome</keyword>
<evidence type="ECO:0000313" key="2">
    <source>
        <dbReference type="Proteomes" id="UP000002007"/>
    </source>
</evidence>
<evidence type="ECO:0008006" key="3">
    <source>
        <dbReference type="Google" id="ProtNLM"/>
    </source>
</evidence>
<dbReference type="KEGG" id="rsa:RSal33209_0637"/>
<name>A9WR10_RENSM</name>
<sequence>MFVLSTLSPDLTTAEVLRAKFAASGQLRPIDPTLEIAAVSAEVIGRTEDALEAVALALLALRADGSVGVGLANEVRSGVELARQGAHDRKRSVRHVPLRVLGAVPSQNVDAAQAVLRLVGRIVVNRSQAEWRVLDELTPGVRGSQGPIAQALGISSQAVSKAIARAGWVEEWDGRRAAALLLNAARQAVRDWS</sequence>
<proteinExistence type="predicted"/>
<dbReference type="HOGENOM" id="CLU_077332_1_1_11"/>
<dbReference type="AlphaFoldDB" id="A9WR10"/>